<dbReference type="GO" id="GO:0005737">
    <property type="term" value="C:cytoplasm"/>
    <property type="evidence" value="ECO:0007669"/>
    <property type="project" value="TreeGrafter"/>
</dbReference>
<keyword evidence="4" id="KW-1185">Reference proteome</keyword>
<organism evidence="3 4">
    <name type="scientific">Parageobacillus caldoxylosilyticus NBRC 107762</name>
    <dbReference type="NCBI Taxonomy" id="1220594"/>
    <lineage>
        <taxon>Bacteria</taxon>
        <taxon>Bacillati</taxon>
        <taxon>Bacillota</taxon>
        <taxon>Bacilli</taxon>
        <taxon>Bacillales</taxon>
        <taxon>Anoxybacillaceae</taxon>
        <taxon>Saccharococcus</taxon>
    </lineage>
</organism>
<dbReference type="AlphaFoldDB" id="A0A023DHQ5"/>
<dbReference type="PANTHER" id="PTHR21621:SF0">
    <property type="entry name" value="BETA-CITRYLGLUTAMATE SYNTHASE B-RELATED"/>
    <property type="match status" value="1"/>
</dbReference>
<gene>
    <name evidence="3" type="ORF">GCA01S_050_00410</name>
</gene>
<comment type="caution">
    <text evidence="3">The sequence shown here is derived from an EMBL/GenBank/DDBJ whole genome shotgun (WGS) entry which is preliminary data.</text>
</comment>
<dbReference type="Pfam" id="PF14398">
    <property type="entry name" value="ATPgrasp_YheCD"/>
    <property type="match status" value="1"/>
</dbReference>
<dbReference type="GO" id="GO:0009432">
    <property type="term" value="P:SOS response"/>
    <property type="evidence" value="ECO:0007669"/>
    <property type="project" value="TreeGrafter"/>
</dbReference>
<sequence>MNQQPTVAVLTEIFHKDSCVHFGSIHDFCEELANYSMQRQLIFYVTSLSMYLKNEKSGYRWIDGEWRETEVPPANVIYNRLHSRKAEHSYLFEQLIEQLKNEHVLMFNHRFLHKWEVHQYLSRHSYLHPYLPKTELFRNKQTLDSVVERFPVVFIKPIHGSQGRHIFRIENKETVFLLDYSTSMKDAVQQYASTSELFAALKERLKSAAIIQQGIDMQTIDGRSIDFRLLCHRVHDSEWRVTSAVARMANQEQFVANLARGGEIVPIDNVLQQWYERRKAFQQKMLLKDIAIEVSTILASEAEGLYGEFGIDLAIDREHKPWIIEVNTKPSKQTDMSISKQFIRPSAKAIIDYCLSLIDEKE</sequence>
<keyword evidence="1" id="KW-0547">Nucleotide-binding</keyword>
<protein>
    <recommendedName>
        <fullName evidence="2">ATP-grasp domain-containing protein</fullName>
    </recommendedName>
</protein>
<dbReference type="SUPFAM" id="SSF56059">
    <property type="entry name" value="Glutathione synthetase ATP-binding domain-like"/>
    <property type="match status" value="1"/>
</dbReference>
<evidence type="ECO:0000313" key="3">
    <source>
        <dbReference type="EMBL" id="GAJ40773.1"/>
    </source>
</evidence>
<reference evidence="3 4" key="1">
    <citation type="submission" date="2014-04" db="EMBL/GenBank/DDBJ databases">
        <title>Whole genome shotgun sequence of Geobacillus caldoxylosilyticus NBRC 107762.</title>
        <authorList>
            <person name="Hosoyama A."/>
            <person name="Hosoyama Y."/>
            <person name="Katano-Makiyama Y."/>
            <person name="Tsuchikane K."/>
            <person name="Ohji S."/>
            <person name="Ichikawa N."/>
            <person name="Yamazoe A."/>
            <person name="Fujita N."/>
        </authorList>
    </citation>
    <scope>NUCLEOTIDE SEQUENCE [LARGE SCALE GENOMIC DNA]</scope>
    <source>
        <strain evidence="3 4">NBRC 107762</strain>
    </source>
</reference>
<name>A0A023DHQ5_9BACL</name>
<dbReference type="RefSeq" id="WP_042410720.1">
    <property type="nucleotide sequence ID" value="NZ_BAWO01000050.1"/>
</dbReference>
<dbReference type="OrthoDB" id="7869153at2"/>
<evidence type="ECO:0000256" key="1">
    <source>
        <dbReference type="PROSITE-ProRule" id="PRU00409"/>
    </source>
</evidence>
<dbReference type="GO" id="GO:0046872">
    <property type="term" value="F:metal ion binding"/>
    <property type="evidence" value="ECO:0007669"/>
    <property type="project" value="InterPro"/>
</dbReference>
<dbReference type="Gene3D" id="3.30.470.20">
    <property type="entry name" value="ATP-grasp fold, B domain"/>
    <property type="match status" value="1"/>
</dbReference>
<feature type="domain" description="ATP-grasp" evidence="2">
    <location>
        <begin position="287"/>
        <end position="359"/>
    </location>
</feature>
<accession>A0A023DHQ5</accession>
<dbReference type="GO" id="GO:0018169">
    <property type="term" value="F:ribosomal S6-glutamic acid ligase activity"/>
    <property type="evidence" value="ECO:0007669"/>
    <property type="project" value="TreeGrafter"/>
</dbReference>
<evidence type="ECO:0000313" key="4">
    <source>
        <dbReference type="Proteomes" id="UP000023561"/>
    </source>
</evidence>
<dbReference type="GO" id="GO:0005524">
    <property type="term" value="F:ATP binding"/>
    <property type="evidence" value="ECO:0007669"/>
    <property type="project" value="UniProtKB-UniRule"/>
</dbReference>
<dbReference type="InterPro" id="IPR011761">
    <property type="entry name" value="ATP-grasp"/>
</dbReference>
<dbReference type="EMBL" id="BAWO01000050">
    <property type="protein sequence ID" value="GAJ40773.1"/>
    <property type="molecule type" value="Genomic_DNA"/>
</dbReference>
<dbReference type="PANTHER" id="PTHR21621">
    <property type="entry name" value="RIBOSOMAL PROTEIN S6 MODIFICATION PROTEIN"/>
    <property type="match status" value="1"/>
</dbReference>
<dbReference type="PROSITE" id="PS50975">
    <property type="entry name" value="ATP_GRASP"/>
    <property type="match status" value="1"/>
</dbReference>
<dbReference type="Proteomes" id="UP000023561">
    <property type="component" value="Unassembled WGS sequence"/>
</dbReference>
<evidence type="ECO:0000259" key="2">
    <source>
        <dbReference type="PROSITE" id="PS50975"/>
    </source>
</evidence>
<proteinExistence type="predicted"/>
<dbReference type="InterPro" id="IPR026838">
    <property type="entry name" value="YheC/D"/>
</dbReference>
<keyword evidence="1" id="KW-0067">ATP-binding</keyword>